<dbReference type="Pfam" id="PF16968">
    <property type="entry name" value="TadZ_N"/>
    <property type="match status" value="1"/>
</dbReference>
<accession>A0A7I8BK86</accession>
<dbReference type="GO" id="GO:0005524">
    <property type="term" value="F:ATP binding"/>
    <property type="evidence" value="ECO:0007669"/>
    <property type="project" value="TreeGrafter"/>
</dbReference>
<dbReference type="Proteomes" id="UP000510888">
    <property type="component" value="Chromosome 1"/>
</dbReference>
<dbReference type="EMBL" id="AP023174">
    <property type="protein sequence ID" value="BCF88848.1"/>
    <property type="molecule type" value="Genomic_DNA"/>
</dbReference>
<dbReference type="GO" id="GO:0051782">
    <property type="term" value="P:negative regulation of cell division"/>
    <property type="evidence" value="ECO:0007669"/>
    <property type="project" value="TreeGrafter"/>
</dbReference>
<dbReference type="GO" id="GO:0016887">
    <property type="term" value="F:ATP hydrolysis activity"/>
    <property type="evidence" value="ECO:0007669"/>
    <property type="project" value="TreeGrafter"/>
</dbReference>
<feature type="region of interest" description="Disordered" evidence="1">
    <location>
        <begin position="391"/>
        <end position="439"/>
    </location>
</feature>
<dbReference type="InterPro" id="IPR050625">
    <property type="entry name" value="ParA/MinD_ATPase"/>
</dbReference>
<keyword evidence="4" id="KW-1185">Reference proteome</keyword>
<dbReference type="PANTHER" id="PTHR43384">
    <property type="entry name" value="SEPTUM SITE-DETERMINING PROTEIN MIND HOMOLOG, CHLOROPLASTIC-RELATED"/>
    <property type="match status" value="1"/>
</dbReference>
<feature type="compositionally biased region" description="Low complexity" evidence="1">
    <location>
        <begin position="406"/>
        <end position="415"/>
    </location>
</feature>
<organism evidence="3 4">
    <name type="scientific">Paraburkholderia largidicola</name>
    <dbReference type="NCBI Taxonomy" id="3014751"/>
    <lineage>
        <taxon>Bacteria</taxon>
        <taxon>Pseudomonadati</taxon>
        <taxon>Pseudomonadota</taxon>
        <taxon>Betaproteobacteria</taxon>
        <taxon>Burkholderiales</taxon>
        <taxon>Burkholderiaceae</taxon>
        <taxon>Paraburkholderia</taxon>
    </lineage>
</organism>
<reference evidence="3 4" key="1">
    <citation type="journal article" date="2020" name="Genes (Basel)">
        <title>Genomic Comparison of Insect Gut Symbionts from Divergent Burkholderia Subclades.</title>
        <authorList>
            <person name="Takeshita K."/>
            <person name="Kikuchi Y."/>
        </authorList>
    </citation>
    <scope>NUCLEOTIDE SEQUENCE [LARGE SCALE GENOMIC DNA]</scope>
    <source>
        <strain evidence="3 4">PGU16</strain>
    </source>
</reference>
<protein>
    <submittedName>
        <fullName evidence="3">Fimbrial protein</fullName>
    </submittedName>
</protein>
<dbReference type="GO" id="GO:0005829">
    <property type="term" value="C:cytosol"/>
    <property type="evidence" value="ECO:0007669"/>
    <property type="project" value="TreeGrafter"/>
</dbReference>
<gene>
    <name evidence="3" type="ORF">PPGU16_19150</name>
</gene>
<sequence length="453" mass="47768">MNARTYALTDRAVTDCFVLATQADEHARWLAGSLVSAGAVEAVSLDPNALVQRIGTLNPSLVFVDFSGGRVVAASAAANAARTAYPGLQIVALGSVREPESALAALRAGVRDFIDLCAPAADALRITREVFENIVEPVSRHGKLTAIVGARIGMGVSTLAANLAVLLQRRDAAQGREALLLDLGLPAGDGTLLLNTKCEFGFVEAVRNVRRFDQTFVHTALSHHASGLALTTLPADLGDMREVSHASSVGLLNRLRAFFDQQIVDLGGFTNTEFIANVVQAADETWLVCDQGVPSVVSAVGVLDGLREHGMEAEKIAQKVRLVVSKASPELGLTPAQIAQRLELELIATLPERRVALGQAMNQGHLLAEAAPRDPYVRALDLLVTRLAGAPAEQGADGKPRKAAKAAKVAKATKATKADDAADAAMPTPPPRARGKSALDAFRRFLPTSSKRS</sequence>
<dbReference type="Gene3D" id="3.40.50.300">
    <property type="entry name" value="P-loop containing nucleotide triphosphate hydrolases"/>
    <property type="match status" value="1"/>
</dbReference>
<evidence type="ECO:0000256" key="1">
    <source>
        <dbReference type="SAM" id="MobiDB-lite"/>
    </source>
</evidence>
<feature type="domain" description="Pilus assembly protein TadZ N-terminal" evidence="2">
    <location>
        <begin position="16"/>
        <end position="128"/>
    </location>
</feature>
<dbReference type="PANTHER" id="PTHR43384:SF13">
    <property type="entry name" value="SLR0110 PROTEIN"/>
    <property type="match status" value="1"/>
</dbReference>
<dbReference type="RefSeq" id="WP_180719821.1">
    <property type="nucleotide sequence ID" value="NZ_AP023174.1"/>
</dbReference>
<evidence type="ECO:0000313" key="3">
    <source>
        <dbReference type="EMBL" id="BCF88848.1"/>
    </source>
</evidence>
<dbReference type="GO" id="GO:0009898">
    <property type="term" value="C:cytoplasmic side of plasma membrane"/>
    <property type="evidence" value="ECO:0007669"/>
    <property type="project" value="TreeGrafter"/>
</dbReference>
<dbReference type="InterPro" id="IPR027417">
    <property type="entry name" value="P-loop_NTPase"/>
</dbReference>
<evidence type="ECO:0000259" key="2">
    <source>
        <dbReference type="Pfam" id="PF16968"/>
    </source>
</evidence>
<dbReference type="KEGG" id="plad:PPGU16_19150"/>
<dbReference type="Gene3D" id="3.40.50.2300">
    <property type="match status" value="1"/>
</dbReference>
<dbReference type="InterPro" id="IPR031580">
    <property type="entry name" value="TadZ_N"/>
</dbReference>
<dbReference type="SUPFAM" id="SSF52540">
    <property type="entry name" value="P-loop containing nucleoside triphosphate hydrolases"/>
    <property type="match status" value="1"/>
</dbReference>
<dbReference type="AlphaFoldDB" id="A0A7I8BK86"/>
<evidence type="ECO:0000313" key="4">
    <source>
        <dbReference type="Proteomes" id="UP000510888"/>
    </source>
</evidence>
<name>A0A7I8BK86_9BURK</name>
<proteinExistence type="predicted"/>